<feature type="region of interest" description="Disordered" evidence="1">
    <location>
        <begin position="1"/>
        <end position="39"/>
    </location>
</feature>
<evidence type="ECO:0000256" key="1">
    <source>
        <dbReference type="SAM" id="MobiDB-lite"/>
    </source>
</evidence>
<keyword evidence="3" id="KW-1185">Reference proteome</keyword>
<protein>
    <submittedName>
        <fullName evidence="2">Malonate decarboxylase</fullName>
    </submittedName>
</protein>
<evidence type="ECO:0000313" key="3">
    <source>
        <dbReference type="Proteomes" id="UP000238390"/>
    </source>
</evidence>
<sequence>MPRSRSWGSGADTSRIGTGASRRRLEPRCELFAMTTARS</sequence>
<gene>
    <name evidence="2" type="ORF">CSB93_1453</name>
</gene>
<dbReference type="Proteomes" id="UP000238390">
    <property type="component" value="Chromosome"/>
</dbReference>
<dbReference type="EMBL" id="CP027169">
    <property type="protein sequence ID" value="AVK08740.1"/>
    <property type="molecule type" value="Genomic_DNA"/>
</dbReference>
<reference evidence="2 3" key="1">
    <citation type="submission" date="2018-02" db="EMBL/GenBank/DDBJ databases">
        <title>FDA/CDC Antimicrobial Resistant Isolate Bank Genome Sequencing.</title>
        <authorList>
            <person name="Benahmed F.H."/>
            <person name="Lutgring J.D."/>
            <person name="Yoo B."/>
            <person name="Machado M."/>
            <person name="Brown A."/>
            <person name="McAllister G."/>
            <person name="Perry A."/>
            <person name="Halpin A.L."/>
            <person name="Vavikolanu K."/>
            <person name="Ott S."/>
            <person name="Zhao X."/>
            <person name="Tallon L.J."/>
            <person name="Sadzewicz L."/>
            <person name="Aluvathingal J."/>
            <person name="Nadendla S."/>
            <person name="Voskania-kordi A."/>
            <person name="Simonyan V."/>
            <person name="Patel J."/>
            <person name="Shawar R.M."/>
        </authorList>
    </citation>
    <scope>NUCLEOTIDE SEQUENCE [LARGE SCALE GENOMIC DNA]</scope>
    <source>
        <strain evidence="2 3">AR_0356</strain>
    </source>
</reference>
<evidence type="ECO:0000313" key="2">
    <source>
        <dbReference type="EMBL" id="AVK08740.1"/>
    </source>
</evidence>
<dbReference type="AlphaFoldDB" id="A0A2R3J3G3"/>
<organism evidence="2 3">
    <name type="scientific">Pseudomonas paraeruginosa</name>
    <dbReference type="NCBI Taxonomy" id="2994495"/>
    <lineage>
        <taxon>Bacteria</taxon>
        <taxon>Pseudomonadati</taxon>
        <taxon>Pseudomonadota</taxon>
        <taxon>Gammaproteobacteria</taxon>
        <taxon>Pseudomonadales</taxon>
        <taxon>Pseudomonadaceae</taxon>
        <taxon>Pseudomonas</taxon>
    </lineage>
</organism>
<accession>A0A2R3J3G3</accession>
<name>A0A2R3J3G3_9PSED</name>
<proteinExistence type="predicted"/>